<accession>A0A0F9JCV3</accession>
<evidence type="ECO:0000313" key="1">
    <source>
        <dbReference type="EMBL" id="KKL96837.1"/>
    </source>
</evidence>
<proteinExistence type="predicted"/>
<feature type="non-terminal residue" evidence="1">
    <location>
        <position position="1"/>
    </location>
</feature>
<sequence>EFISTEITGDFTFHALLGKNFIDKFKILLLGREKLLGIQMI</sequence>
<comment type="caution">
    <text evidence="1">The sequence shown here is derived from an EMBL/GenBank/DDBJ whole genome shotgun (WGS) entry which is preliminary data.</text>
</comment>
<dbReference type="EMBL" id="LAZR01018323">
    <property type="protein sequence ID" value="KKL96837.1"/>
    <property type="molecule type" value="Genomic_DNA"/>
</dbReference>
<dbReference type="AlphaFoldDB" id="A0A0F9JCV3"/>
<organism evidence="1">
    <name type="scientific">marine sediment metagenome</name>
    <dbReference type="NCBI Taxonomy" id="412755"/>
    <lineage>
        <taxon>unclassified sequences</taxon>
        <taxon>metagenomes</taxon>
        <taxon>ecological metagenomes</taxon>
    </lineage>
</organism>
<protein>
    <submittedName>
        <fullName evidence="1">Uncharacterized protein</fullName>
    </submittedName>
</protein>
<reference evidence="1" key="1">
    <citation type="journal article" date="2015" name="Nature">
        <title>Complex archaea that bridge the gap between prokaryotes and eukaryotes.</title>
        <authorList>
            <person name="Spang A."/>
            <person name="Saw J.H."/>
            <person name="Jorgensen S.L."/>
            <person name="Zaremba-Niedzwiedzka K."/>
            <person name="Martijn J."/>
            <person name="Lind A.E."/>
            <person name="van Eijk R."/>
            <person name="Schleper C."/>
            <person name="Guy L."/>
            <person name="Ettema T.J."/>
        </authorList>
    </citation>
    <scope>NUCLEOTIDE SEQUENCE</scope>
</reference>
<name>A0A0F9JCV3_9ZZZZ</name>
<gene>
    <name evidence="1" type="ORF">LCGC14_1840470</name>
</gene>